<dbReference type="InterPro" id="IPR053294">
    <property type="entry name" value="RBM_PWI_domain"/>
</dbReference>
<proteinExistence type="predicted"/>
<dbReference type="EMBL" id="CP144696">
    <property type="protein sequence ID" value="WVZ11309.1"/>
    <property type="molecule type" value="Genomic_DNA"/>
</dbReference>
<reference evidence="2 3" key="1">
    <citation type="journal article" date="2023" name="Life. Sci Alliance">
        <title>Evolutionary insights into 3D genome organization and epigenetic landscape of Vigna mungo.</title>
        <authorList>
            <person name="Junaid A."/>
            <person name="Singh B."/>
            <person name="Bhatia S."/>
        </authorList>
    </citation>
    <scope>NUCLEOTIDE SEQUENCE [LARGE SCALE GENOMIC DNA]</scope>
    <source>
        <strain evidence="2">Urdbean</strain>
    </source>
</reference>
<evidence type="ECO:0000256" key="1">
    <source>
        <dbReference type="SAM" id="MobiDB-lite"/>
    </source>
</evidence>
<gene>
    <name evidence="2" type="ORF">V8G54_015839</name>
</gene>
<protein>
    <submittedName>
        <fullName evidence="2">Uncharacterized protein</fullName>
    </submittedName>
</protein>
<name>A0AAQ3NJ68_VIGMU</name>
<accession>A0AAQ3NJ68</accession>
<dbReference type="PANTHER" id="PTHR47334">
    <property type="entry name" value="SPLICING FACTOR PWI DOMAIN-CONTAINING PROTEIN / RNA RECOGNITION MOTIF (RRM)-CONTAINING PROTEIN"/>
    <property type="match status" value="1"/>
</dbReference>
<dbReference type="Proteomes" id="UP001374535">
    <property type="component" value="Chromosome 5"/>
</dbReference>
<sequence length="241" mass="27452">MLDKLKEEEEIAEAKKKAEEEQKRQRDALKLLTEHVVNGGNENMITEEVTNEVKSNVTEQDTVADYSHEDHTGDGNVLNVTSDELTIVTTTDTQGNAPTKKLGFGLVGSGKRTTVPSVFHEEEDDDAHKDKKMRPLVPIDYSTEELQACLVQHHQIWLLRPNLQSVYPVQISRKISWMENGIEVGVQMISLTTVIGTEMMKMVLTTEMKTRREFLNVTGIEIMDQRNLRLLITRGFWMLNN</sequence>
<feature type="region of interest" description="Disordered" evidence="1">
    <location>
        <begin position="1"/>
        <end position="26"/>
    </location>
</feature>
<organism evidence="2 3">
    <name type="scientific">Vigna mungo</name>
    <name type="common">Black gram</name>
    <name type="synonym">Phaseolus mungo</name>
    <dbReference type="NCBI Taxonomy" id="3915"/>
    <lineage>
        <taxon>Eukaryota</taxon>
        <taxon>Viridiplantae</taxon>
        <taxon>Streptophyta</taxon>
        <taxon>Embryophyta</taxon>
        <taxon>Tracheophyta</taxon>
        <taxon>Spermatophyta</taxon>
        <taxon>Magnoliopsida</taxon>
        <taxon>eudicotyledons</taxon>
        <taxon>Gunneridae</taxon>
        <taxon>Pentapetalae</taxon>
        <taxon>rosids</taxon>
        <taxon>fabids</taxon>
        <taxon>Fabales</taxon>
        <taxon>Fabaceae</taxon>
        <taxon>Papilionoideae</taxon>
        <taxon>50 kb inversion clade</taxon>
        <taxon>NPAAA clade</taxon>
        <taxon>indigoferoid/millettioid clade</taxon>
        <taxon>Phaseoleae</taxon>
        <taxon>Vigna</taxon>
    </lineage>
</organism>
<dbReference type="PANTHER" id="PTHR47334:SF2">
    <property type="entry name" value="RNA-BINDING MOTIF PROTEIN 25"/>
    <property type="match status" value="1"/>
</dbReference>
<evidence type="ECO:0000313" key="2">
    <source>
        <dbReference type="EMBL" id="WVZ11309.1"/>
    </source>
</evidence>
<dbReference type="AlphaFoldDB" id="A0AAQ3NJ68"/>
<keyword evidence="3" id="KW-1185">Reference proteome</keyword>
<evidence type="ECO:0000313" key="3">
    <source>
        <dbReference type="Proteomes" id="UP001374535"/>
    </source>
</evidence>